<dbReference type="Proteomes" id="UP000269154">
    <property type="component" value="Unassembled WGS sequence"/>
</dbReference>
<accession>A0A3N6NXB7</accession>
<dbReference type="InterPro" id="IPR024186">
    <property type="entry name" value="Sig_transdc_resp-reg_PatA"/>
</dbReference>
<dbReference type="PANTHER" id="PTHR44591">
    <property type="entry name" value="STRESS RESPONSE REGULATOR PROTEIN 1"/>
    <property type="match status" value="1"/>
</dbReference>
<protein>
    <recommendedName>
        <fullName evidence="2">Protein PatA</fullName>
    </recommendedName>
</protein>
<comment type="induction">
    <text evidence="2">By nitrogen starvation.</text>
</comment>
<dbReference type="PANTHER" id="PTHR44591:SF23">
    <property type="entry name" value="CHEY SUBFAMILY"/>
    <property type="match status" value="1"/>
</dbReference>
<comment type="function">
    <text evidence="2">Controls heterocyst pattern formation.</text>
</comment>
<dbReference type="GO" id="GO:0000160">
    <property type="term" value="P:phosphorelay signal transduction system"/>
    <property type="evidence" value="ECO:0007669"/>
    <property type="project" value="UniProtKB-KW"/>
</dbReference>
<dbReference type="Pfam" id="PF14332">
    <property type="entry name" value="DUF4388"/>
    <property type="match status" value="1"/>
</dbReference>
<dbReference type="Pfam" id="PF00072">
    <property type="entry name" value="Response_reg"/>
    <property type="match status" value="1"/>
</dbReference>
<comment type="caution">
    <text evidence="5">The sequence shown here is derived from an EMBL/GenBank/DDBJ whole genome shotgun (WGS) entry which is preliminary data.</text>
</comment>
<feature type="domain" description="Response regulatory" evidence="4">
    <location>
        <begin position="260"/>
        <end position="376"/>
    </location>
</feature>
<keyword evidence="2" id="KW-0364">Heterocyst</keyword>
<keyword evidence="6" id="KW-1185">Reference proteome</keyword>
<dbReference type="InterPro" id="IPR011006">
    <property type="entry name" value="CheY-like_superfamily"/>
</dbReference>
<dbReference type="GO" id="GO:0030428">
    <property type="term" value="C:cell septum"/>
    <property type="evidence" value="ECO:0007669"/>
    <property type="project" value="UniProtKB-SubCell"/>
</dbReference>
<feature type="modified residue" description="4-aspartylphosphate" evidence="3">
    <location>
        <position position="309"/>
    </location>
</feature>
<gene>
    <name evidence="5" type="ORF">D5R40_02750</name>
</gene>
<evidence type="ECO:0000313" key="5">
    <source>
        <dbReference type="EMBL" id="RQH55364.1"/>
    </source>
</evidence>
<dbReference type="Gene3D" id="3.40.50.2300">
    <property type="match status" value="1"/>
</dbReference>
<dbReference type="SUPFAM" id="SSF52172">
    <property type="entry name" value="CheY-like"/>
    <property type="match status" value="1"/>
</dbReference>
<reference evidence="5 6" key="1">
    <citation type="journal article" date="2018" name="ACS Chem. Biol.">
        <title>Ketoreductase domain dysfunction expands chemodiversity: malyngamide biosynthesis in the cyanobacterium Okeania hirsuta.</title>
        <authorList>
            <person name="Moss N.A."/>
            <person name="Leao T."/>
            <person name="Rankin M."/>
            <person name="McCullough T.M."/>
            <person name="Qu P."/>
            <person name="Korobeynikov A."/>
            <person name="Smith J.L."/>
            <person name="Gerwick L."/>
            <person name="Gerwick W.H."/>
        </authorList>
    </citation>
    <scope>NUCLEOTIDE SEQUENCE [LARGE SCALE GENOMIC DNA]</scope>
    <source>
        <strain evidence="5 6">PAB10Feb10-1</strain>
    </source>
</reference>
<evidence type="ECO:0000259" key="4">
    <source>
        <dbReference type="PROSITE" id="PS50110"/>
    </source>
</evidence>
<dbReference type="GO" id="GO:0043158">
    <property type="term" value="P:heterocyst development"/>
    <property type="evidence" value="ECO:0007669"/>
    <property type="project" value="UniProtKB-KW"/>
</dbReference>
<comment type="subcellular location">
    <subcellularLocation>
        <location evidence="2">Cell septum</location>
    </subcellularLocation>
</comment>
<evidence type="ECO:0000313" key="6">
    <source>
        <dbReference type="Proteomes" id="UP000269154"/>
    </source>
</evidence>
<dbReference type="SMART" id="SM00448">
    <property type="entry name" value="REC"/>
    <property type="match status" value="1"/>
</dbReference>
<dbReference type="RefSeq" id="WP_124144037.1">
    <property type="nucleotide sequence ID" value="NZ_CAWOKI010000383.1"/>
</dbReference>
<organism evidence="5 6">
    <name type="scientific">Okeania hirsuta</name>
    <dbReference type="NCBI Taxonomy" id="1458930"/>
    <lineage>
        <taxon>Bacteria</taxon>
        <taxon>Bacillati</taxon>
        <taxon>Cyanobacteriota</taxon>
        <taxon>Cyanophyceae</taxon>
        <taxon>Oscillatoriophycideae</taxon>
        <taxon>Oscillatoriales</taxon>
        <taxon>Microcoleaceae</taxon>
        <taxon>Okeania</taxon>
    </lineage>
</organism>
<dbReference type="EMBL" id="RCBY01000008">
    <property type="protein sequence ID" value="RQH55364.1"/>
    <property type="molecule type" value="Genomic_DNA"/>
</dbReference>
<keyword evidence="2" id="KW-0902">Two-component regulatory system</keyword>
<dbReference type="InterPro" id="IPR001789">
    <property type="entry name" value="Sig_transdc_resp-reg_receiver"/>
</dbReference>
<dbReference type="AlphaFoldDB" id="A0A3N6NXB7"/>
<dbReference type="PROSITE" id="PS50110">
    <property type="entry name" value="RESPONSE_REGULATORY"/>
    <property type="match status" value="1"/>
</dbReference>
<evidence type="ECO:0000256" key="2">
    <source>
        <dbReference type="PIRNR" id="PIRNR005897"/>
    </source>
</evidence>
<dbReference type="InterPro" id="IPR050595">
    <property type="entry name" value="Bact_response_regulator"/>
</dbReference>
<keyword evidence="1 3" id="KW-0597">Phosphoprotein</keyword>
<evidence type="ECO:0000256" key="3">
    <source>
        <dbReference type="PROSITE-ProRule" id="PRU00169"/>
    </source>
</evidence>
<proteinExistence type="evidence at transcript level"/>
<evidence type="ECO:0000256" key="1">
    <source>
        <dbReference type="ARBA" id="ARBA00022553"/>
    </source>
</evidence>
<dbReference type="PIRSF" id="PIRSF005897">
    <property type="entry name" value="RR_PatA"/>
    <property type="match status" value="1"/>
</dbReference>
<sequence length="402" mass="46086">MSAPTIGYIKLANTLSIVSKKQVTGKLSVAYGNQEWQLYFLFGHLLYASGGLHPTRRWYRAVKKHCPNFKFELNQLTNVQLWEYKLLQIAISDNQITLSEAKAILRTITEEVFFAIISQAGLTRRWHPQKHSTSQKTLNLLLSRREIKEVLASAKILLKSLKDEGLLHINPELVPIIKNRNKLLNQEKSESVLKLDKLLNGKRTIWDITLEMKMSLEVITHSLYSFEKLGLINFLKVEDWLPPSEKFHLPAIEKSVDKVKIACIDDSYSTGFLLDKILKPLGYEILHIQNPIKGLALLEECKPDLIFLDLIMPKVSGYTICKFLRKTTTFQDIPIVFFSTQDSIIDRTRARIVGANDYLYKSYDPEKIVEVLEKYVNPKHSTNDLKSTLGQTYDLTFMAVGS</sequence>
<dbReference type="OrthoDB" id="524459at2"/>
<dbReference type="InterPro" id="IPR025497">
    <property type="entry name" value="PatA-like_N"/>
</dbReference>
<name>A0A3N6NXB7_9CYAN</name>